<dbReference type="SFLD" id="SFLDS00029">
    <property type="entry name" value="Radical_SAM"/>
    <property type="match status" value="1"/>
</dbReference>
<evidence type="ECO:0000256" key="3">
    <source>
        <dbReference type="ARBA" id="ARBA00022723"/>
    </source>
</evidence>
<evidence type="ECO:0000256" key="2">
    <source>
        <dbReference type="ARBA" id="ARBA00022691"/>
    </source>
</evidence>
<reference evidence="6" key="2">
    <citation type="submission" date="2021-04" db="EMBL/GenBank/DDBJ databases">
        <title>Isolation and characterization of a novel species of the genus Sulfurimonas.</title>
        <authorList>
            <person name="Fukui M."/>
        </authorList>
    </citation>
    <scope>NUCLEOTIDE SEQUENCE</scope>
    <source>
        <strain evidence="6">H1576</strain>
    </source>
</reference>
<evidence type="ECO:0000256" key="1">
    <source>
        <dbReference type="ARBA" id="ARBA00001966"/>
    </source>
</evidence>
<keyword evidence="3" id="KW-0479">Metal-binding</keyword>
<evidence type="ECO:0000256" key="4">
    <source>
        <dbReference type="ARBA" id="ARBA00023004"/>
    </source>
</evidence>
<evidence type="ECO:0000313" key="7">
    <source>
        <dbReference type="Proteomes" id="UP000671852"/>
    </source>
</evidence>
<comment type="cofactor">
    <cofactor evidence="1">
        <name>[4Fe-4S] cluster</name>
        <dbReference type="ChEBI" id="CHEBI:49883"/>
    </cofactor>
</comment>
<dbReference type="SUPFAM" id="SSF102114">
    <property type="entry name" value="Radical SAM enzymes"/>
    <property type="match status" value="1"/>
</dbReference>
<sequence>MIAINKAHFPVTVLGYGTRLGIWTQGCSIGCSGCISKDTWEDKLDSLMPIKELLSWCKKFENENLDGITISGGEPFEQPKALEDFLKKIIKWRETLEKDFDILVYSGFSYDYLQKEFPSILKLLDAVVCEPYNQNLETAYLKGSTNQNIVCLSKLGLKRYDEDALYQNQNSKKIQVAVSNGNVWFIGIPQKGTMQTLEEKCLEKGLVLNDNSWIA</sequence>
<dbReference type="EMBL" id="CP046072">
    <property type="protein sequence ID" value="QSZ42188.1"/>
    <property type="molecule type" value="Genomic_DNA"/>
</dbReference>
<evidence type="ECO:0000313" key="6">
    <source>
        <dbReference type="EMBL" id="QSZ42188.1"/>
    </source>
</evidence>
<name>A0A975GDB7_9BACT</name>
<keyword evidence="2" id="KW-0949">S-adenosyl-L-methionine</keyword>
<gene>
    <name evidence="6" type="ORF">GJV85_08705</name>
</gene>
<evidence type="ECO:0000256" key="5">
    <source>
        <dbReference type="ARBA" id="ARBA00023014"/>
    </source>
</evidence>
<dbReference type="InterPro" id="IPR007197">
    <property type="entry name" value="rSAM"/>
</dbReference>
<dbReference type="GO" id="GO:0046872">
    <property type="term" value="F:metal ion binding"/>
    <property type="evidence" value="ECO:0007669"/>
    <property type="project" value="UniProtKB-KW"/>
</dbReference>
<dbReference type="GO" id="GO:0003824">
    <property type="term" value="F:catalytic activity"/>
    <property type="evidence" value="ECO:0007669"/>
    <property type="project" value="InterPro"/>
</dbReference>
<dbReference type="Pfam" id="PF13353">
    <property type="entry name" value="Fer4_12"/>
    <property type="match status" value="1"/>
</dbReference>
<dbReference type="CDD" id="cd01335">
    <property type="entry name" value="Radical_SAM"/>
    <property type="match status" value="1"/>
</dbReference>
<keyword evidence="7" id="KW-1185">Reference proteome</keyword>
<organism evidence="6 7">
    <name type="scientific">Sulfurimonas aquatica</name>
    <dbReference type="NCBI Taxonomy" id="2672570"/>
    <lineage>
        <taxon>Bacteria</taxon>
        <taxon>Pseudomonadati</taxon>
        <taxon>Campylobacterota</taxon>
        <taxon>Epsilonproteobacteria</taxon>
        <taxon>Campylobacterales</taxon>
        <taxon>Sulfurimonadaceae</taxon>
        <taxon>Sulfurimonas</taxon>
    </lineage>
</organism>
<dbReference type="Proteomes" id="UP000671852">
    <property type="component" value="Chromosome"/>
</dbReference>
<keyword evidence="5" id="KW-0411">Iron-sulfur</keyword>
<proteinExistence type="predicted"/>
<dbReference type="RefSeq" id="WP_207561004.1">
    <property type="nucleotide sequence ID" value="NZ_CP046072.1"/>
</dbReference>
<dbReference type="KEGG" id="saqt:GJV85_08705"/>
<dbReference type="InterPro" id="IPR013785">
    <property type="entry name" value="Aldolase_TIM"/>
</dbReference>
<protein>
    <submittedName>
        <fullName evidence="6">4Fe-4S cluster-binding domain-containing protein</fullName>
    </submittedName>
</protein>
<accession>A0A975GDB7</accession>
<keyword evidence="4" id="KW-0408">Iron</keyword>
<reference evidence="6" key="1">
    <citation type="submission" date="2019-11" db="EMBL/GenBank/DDBJ databases">
        <authorList>
            <person name="Kojima H."/>
        </authorList>
    </citation>
    <scope>NUCLEOTIDE SEQUENCE</scope>
    <source>
        <strain evidence="6">H1576</strain>
    </source>
</reference>
<dbReference type="Gene3D" id="3.20.20.70">
    <property type="entry name" value="Aldolase class I"/>
    <property type="match status" value="1"/>
</dbReference>
<dbReference type="GO" id="GO:0051536">
    <property type="term" value="F:iron-sulfur cluster binding"/>
    <property type="evidence" value="ECO:0007669"/>
    <property type="project" value="UniProtKB-KW"/>
</dbReference>
<dbReference type="AlphaFoldDB" id="A0A975GDB7"/>
<dbReference type="InterPro" id="IPR058240">
    <property type="entry name" value="rSAM_sf"/>
</dbReference>